<accession>A0A9R1UQV8</accession>
<name>A0A9R1UQV8_LACSA</name>
<evidence type="ECO:0000259" key="2">
    <source>
        <dbReference type="Pfam" id="PF08718"/>
    </source>
</evidence>
<dbReference type="EMBL" id="NBSK02000008">
    <property type="protein sequence ID" value="KAJ0191639.1"/>
    <property type="molecule type" value="Genomic_DNA"/>
</dbReference>
<evidence type="ECO:0000313" key="3">
    <source>
        <dbReference type="EMBL" id="KAJ0191639.1"/>
    </source>
</evidence>
<feature type="chain" id="PRO_5040305143" description="Glycolipid transfer protein domain-containing protein" evidence="1">
    <location>
        <begin position="23"/>
        <end position="110"/>
    </location>
</feature>
<keyword evidence="4" id="KW-1185">Reference proteome</keyword>
<dbReference type="SUPFAM" id="SSF110004">
    <property type="entry name" value="Glycolipid transfer protein, GLTP"/>
    <property type="match status" value="1"/>
</dbReference>
<gene>
    <name evidence="3" type="ORF">LSAT_V11C800437130</name>
</gene>
<dbReference type="GO" id="GO:0005737">
    <property type="term" value="C:cytoplasm"/>
    <property type="evidence" value="ECO:0007669"/>
    <property type="project" value="InterPro"/>
</dbReference>
<sequence>MRVLSFLCSFVSVLFIQNPLFGFQVRDLEEASEHYVSLSSVVDYDVKWKSVKSHGSHTHNLRRVRQDATSSAYQQVCAPYHSWAIRTAFSAGICALPSREQLLLNLNETG</sequence>
<dbReference type="InterPro" id="IPR036497">
    <property type="entry name" value="GLTP_sf"/>
</dbReference>
<feature type="signal peptide" evidence="1">
    <location>
        <begin position="1"/>
        <end position="22"/>
    </location>
</feature>
<comment type="caution">
    <text evidence="3">The sequence shown here is derived from an EMBL/GenBank/DDBJ whole genome shotgun (WGS) entry which is preliminary data.</text>
</comment>
<dbReference type="Gene3D" id="1.10.3520.10">
    <property type="entry name" value="Glycolipid transfer protein"/>
    <property type="match status" value="1"/>
</dbReference>
<dbReference type="Proteomes" id="UP000235145">
    <property type="component" value="Unassembled WGS sequence"/>
</dbReference>
<keyword evidence="1" id="KW-0732">Signal</keyword>
<dbReference type="GO" id="GO:0120013">
    <property type="term" value="F:lipid transfer activity"/>
    <property type="evidence" value="ECO:0007669"/>
    <property type="project" value="InterPro"/>
</dbReference>
<dbReference type="PANTHER" id="PTHR10219">
    <property type="entry name" value="GLYCOLIPID TRANSFER PROTEIN-RELATED"/>
    <property type="match status" value="1"/>
</dbReference>
<dbReference type="PANTHER" id="PTHR10219:SF28">
    <property type="entry name" value="ACD11 HOMOLOG PROTEIN"/>
    <property type="match status" value="1"/>
</dbReference>
<dbReference type="InterPro" id="IPR014830">
    <property type="entry name" value="Glycolipid_transfer_prot_dom"/>
</dbReference>
<dbReference type="Pfam" id="PF08718">
    <property type="entry name" value="GLTP"/>
    <property type="match status" value="1"/>
</dbReference>
<organism evidence="3 4">
    <name type="scientific">Lactuca sativa</name>
    <name type="common">Garden lettuce</name>
    <dbReference type="NCBI Taxonomy" id="4236"/>
    <lineage>
        <taxon>Eukaryota</taxon>
        <taxon>Viridiplantae</taxon>
        <taxon>Streptophyta</taxon>
        <taxon>Embryophyta</taxon>
        <taxon>Tracheophyta</taxon>
        <taxon>Spermatophyta</taxon>
        <taxon>Magnoliopsida</taxon>
        <taxon>eudicotyledons</taxon>
        <taxon>Gunneridae</taxon>
        <taxon>Pentapetalae</taxon>
        <taxon>asterids</taxon>
        <taxon>campanulids</taxon>
        <taxon>Asterales</taxon>
        <taxon>Asteraceae</taxon>
        <taxon>Cichorioideae</taxon>
        <taxon>Cichorieae</taxon>
        <taxon>Lactucinae</taxon>
        <taxon>Lactuca</taxon>
    </lineage>
</organism>
<evidence type="ECO:0000313" key="4">
    <source>
        <dbReference type="Proteomes" id="UP000235145"/>
    </source>
</evidence>
<feature type="domain" description="Glycolipid transfer protein" evidence="2">
    <location>
        <begin position="67"/>
        <end position="107"/>
    </location>
</feature>
<protein>
    <recommendedName>
        <fullName evidence="2">Glycolipid transfer protein domain-containing protein</fullName>
    </recommendedName>
</protein>
<evidence type="ECO:0000256" key="1">
    <source>
        <dbReference type="SAM" id="SignalP"/>
    </source>
</evidence>
<reference evidence="3 4" key="1">
    <citation type="journal article" date="2017" name="Nat. Commun.">
        <title>Genome assembly with in vitro proximity ligation data and whole-genome triplication in lettuce.</title>
        <authorList>
            <person name="Reyes-Chin-Wo S."/>
            <person name="Wang Z."/>
            <person name="Yang X."/>
            <person name="Kozik A."/>
            <person name="Arikit S."/>
            <person name="Song C."/>
            <person name="Xia L."/>
            <person name="Froenicke L."/>
            <person name="Lavelle D.O."/>
            <person name="Truco M.J."/>
            <person name="Xia R."/>
            <person name="Zhu S."/>
            <person name="Xu C."/>
            <person name="Xu H."/>
            <person name="Xu X."/>
            <person name="Cox K."/>
            <person name="Korf I."/>
            <person name="Meyers B.C."/>
            <person name="Michelmore R.W."/>
        </authorList>
    </citation>
    <scope>NUCLEOTIDE SEQUENCE [LARGE SCALE GENOMIC DNA]</scope>
    <source>
        <strain evidence="4">cv. Salinas</strain>
        <tissue evidence="3">Seedlings</tissue>
    </source>
</reference>
<proteinExistence type="predicted"/>
<dbReference type="AlphaFoldDB" id="A0A9R1UQV8"/>